<sequence length="87" mass="9405">MCVNFEKIGKFNQKIGSRVLRGVATTAGKIVKDWNQVSSSVLMSCCKAVMTLQVITADVSNNNTTCCCSYVFEQASWIAQPAPAIVV</sequence>
<dbReference type="WBParaSite" id="nRc.2.0.1.t46255-RA">
    <property type="protein sequence ID" value="nRc.2.0.1.t46255-RA"/>
    <property type="gene ID" value="nRc.2.0.1.g46255"/>
</dbReference>
<dbReference type="Proteomes" id="UP000887565">
    <property type="component" value="Unplaced"/>
</dbReference>
<organism evidence="1 2">
    <name type="scientific">Romanomermis culicivorax</name>
    <name type="common">Nematode worm</name>
    <dbReference type="NCBI Taxonomy" id="13658"/>
    <lineage>
        <taxon>Eukaryota</taxon>
        <taxon>Metazoa</taxon>
        <taxon>Ecdysozoa</taxon>
        <taxon>Nematoda</taxon>
        <taxon>Enoplea</taxon>
        <taxon>Dorylaimia</taxon>
        <taxon>Mermithida</taxon>
        <taxon>Mermithoidea</taxon>
        <taxon>Mermithidae</taxon>
        <taxon>Romanomermis</taxon>
    </lineage>
</organism>
<keyword evidence="1" id="KW-1185">Reference proteome</keyword>
<reference evidence="2" key="1">
    <citation type="submission" date="2022-11" db="UniProtKB">
        <authorList>
            <consortium name="WormBaseParasite"/>
        </authorList>
    </citation>
    <scope>IDENTIFICATION</scope>
</reference>
<proteinExistence type="predicted"/>
<name>A0A915L594_ROMCU</name>
<dbReference type="AlphaFoldDB" id="A0A915L594"/>
<accession>A0A915L594</accession>
<protein>
    <submittedName>
        <fullName evidence="2">Uncharacterized protein</fullName>
    </submittedName>
</protein>
<evidence type="ECO:0000313" key="2">
    <source>
        <dbReference type="WBParaSite" id="nRc.2.0.1.t46255-RA"/>
    </source>
</evidence>
<evidence type="ECO:0000313" key="1">
    <source>
        <dbReference type="Proteomes" id="UP000887565"/>
    </source>
</evidence>